<feature type="signal peptide" evidence="12">
    <location>
        <begin position="1"/>
        <end position="18"/>
    </location>
</feature>
<dbReference type="SUPFAM" id="SSF48264">
    <property type="entry name" value="Cytochrome P450"/>
    <property type="match status" value="1"/>
</dbReference>
<dbReference type="InterPro" id="IPR001128">
    <property type="entry name" value="Cyt_P450"/>
</dbReference>
<dbReference type="PANTHER" id="PTHR33407">
    <property type="entry name" value="PECTATE LYASE F-RELATED"/>
    <property type="match status" value="1"/>
</dbReference>
<keyword evidence="8" id="KW-0106">Calcium</keyword>
<evidence type="ECO:0000256" key="11">
    <source>
        <dbReference type="ARBA" id="ARBA00039895"/>
    </source>
</evidence>
<keyword evidence="6" id="KW-0964">Secreted</keyword>
<dbReference type="InterPro" id="IPR004898">
    <property type="entry name" value="Pectate_lyase_PlyH/PlyE-like"/>
</dbReference>
<evidence type="ECO:0000256" key="5">
    <source>
        <dbReference type="ARBA" id="ARBA00012272"/>
    </source>
</evidence>
<comment type="cofactor">
    <cofactor evidence="2">
        <name>Ca(2+)</name>
        <dbReference type="ChEBI" id="CHEBI:29108"/>
    </cofactor>
</comment>
<comment type="similarity">
    <text evidence="4">Belongs to the polysaccharide lyase 3 family.</text>
</comment>
<reference evidence="13 14" key="1">
    <citation type="submission" date="2014-02" db="EMBL/GenBank/DDBJ databases">
        <title>The genome sequence of Colletotrichum salicis CBS 607.94.</title>
        <authorList>
            <person name="Baroncelli R."/>
            <person name="Thon M.R."/>
        </authorList>
    </citation>
    <scope>NUCLEOTIDE SEQUENCE [LARGE SCALE GENOMIC DNA]</scope>
    <source>
        <strain evidence="13 14">CBS 607.94</strain>
    </source>
</reference>
<dbReference type="InterPro" id="IPR036396">
    <property type="entry name" value="Cyt_P450_sf"/>
</dbReference>
<proteinExistence type="inferred from homology"/>
<dbReference type="Pfam" id="PF00067">
    <property type="entry name" value="p450"/>
    <property type="match status" value="1"/>
</dbReference>
<evidence type="ECO:0000256" key="7">
    <source>
        <dbReference type="ARBA" id="ARBA00022729"/>
    </source>
</evidence>
<evidence type="ECO:0000256" key="1">
    <source>
        <dbReference type="ARBA" id="ARBA00000695"/>
    </source>
</evidence>
<gene>
    <name evidence="13" type="ORF">CSAL01_04259</name>
</gene>
<dbReference type="GO" id="GO:0030570">
    <property type="term" value="F:pectate lyase activity"/>
    <property type="evidence" value="ECO:0007669"/>
    <property type="project" value="UniProtKB-EC"/>
</dbReference>
<dbReference type="Proteomes" id="UP000070121">
    <property type="component" value="Unassembled WGS sequence"/>
</dbReference>
<accession>A0A135TCY5</accession>
<sequence>MLSTTISGLVLTIGLASAQSTKTTSTRTTSTSTIKWQASGGVSCPHPSVNTKWPTATGSTSFPTASLIPVNAVFDGKMALFDRKGSSGDCKGQAEQDEAAAVFILESGATLKNAIIGPAQAEGVHCRGPCTIENVWWEDVCEDAATFKGTGPRYVRGGGAKEASDKVFQHNGEGWLHIDGFYANKFGKFYRSCGNCSQQFQRHVNITNFVGIQGVVMGVNQNYGDTATLSNYCLAKIGVICTRYEGCVKPCEAGEIGEGALAPYCVVNGICIVLSQSPLAMKFDKGAGSKFRKSDFYGVWQGTRKFDIFPERDDRIHSAQRRLISRPYAMASLRELEPYVDSAIQVLLEKLFGMLGRTVDLGNWVQLYAFVPWLYWLFDYLSPVIGTWLGISSRHGSLRKFAAREVAARQDRGSDHQDILTKLLAVHKEKPEHFDYSDLTSMAKSNIFAGSDTTAISIRSIIYHHLKNPKAKRQLIEEIDEHWRQGKLSDPITVAESKNMPYFLSLESILGSSTVARRYMAKTSIRSAPRDGSKRITETCTVSSSHSDPELGCALAGLIPTLFLHFDLELTDPEALLEEKCYWFVSQKGLNVRLRRRQLPSMENTEV</sequence>
<evidence type="ECO:0000313" key="14">
    <source>
        <dbReference type="Proteomes" id="UP000070121"/>
    </source>
</evidence>
<dbReference type="GO" id="GO:0004497">
    <property type="term" value="F:monooxygenase activity"/>
    <property type="evidence" value="ECO:0007669"/>
    <property type="project" value="InterPro"/>
</dbReference>
<dbReference type="EMBL" id="JFFI01002021">
    <property type="protein sequence ID" value="KXH46041.1"/>
    <property type="molecule type" value="Genomic_DNA"/>
</dbReference>
<dbReference type="GO" id="GO:0020037">
    <property type="term" value="F:heme binding"/>
    <property type="evidence" value="ECO:0007669"/>
    <property type="project" value="InterPro"/>
</dbReference>
<keyword evidence="7 12" id="KW-0732">Signal</keyword>
<dbReference type="GO" id="GO:0045490">
    <property type="term" value="P:pectin catabolic process"/>
    <property type="evidence" value="ECO:0007669"/>
    <property type="project" value="TreeGrafter"/>
</dbReference>
<evidence type="ECO:0000256" key="12">
    <source>
        <dbReference type="SAM" id="SignalP"/>
    </source>
</evidence>
<dbReference type="InterPro" id="IPR012334">
    <property type="entry name" value="Pectin_lyas_fold"/>
</dbReference>
<dbReference type="Gene3D" id="2.160.20.10">
    <property type="entry name" value="Single-stranded right-handed beta-helix, Pectin lyase-like"/>
    <property type="match status" value="1"/>
</dbReference>
<dbReference type="GO" id="GO:0005576">
    <property type="term" value="C:extracellular region"/>
    <property type="evidence" value="ECO:0007669"/>
    <property type="project" value="UniProtKB-SubCell"/>
</dbReference>
<dbReference type="SUPFAM" id="SSF51126">
    <property type="entry name" value="Pectin lyase-like"/>
    <property type="match status" value="1"/>
</dbReference>
<dbReference type="GO" id="GO:0016705">
    <property type="term" value="F:oxidoreductase activity, acting on paired donors, with incorporation or reduction of molecular oxygen"/>
    <property type="evidence" value="ECO:0007669"/>
    <property type="project" value="InterPro"/>
</dbReference>
<comment type="function">
    <text evidence="10">Pectinolytic enzyme consist of four classes of enzymes: pectin lyase, polygalacturonase, pectin methylesterase and rhamnogalacturonase. Among pectinolytic enzymes, pectin lyase is the most important in depolymerization of pectin, since it cleaves internal glycosidic bonds of highly methylated pectins. Favors pectate, the anion, over pectin, the methyl ester.</text>
</comment>
<evidence type="ECO:0000256" key="3">
    <source>
        <dbReference type="ARBA" id="ARBA00004613"/>
    </source>
</evidence>
<dbReference type="PANTHER" id="PTHR33407:SF9">
    <property type="entry name" value="PECTATE LYASE F-RELATED"/>
    <property type="match status" value="1"/>
</dbReference>
<evidence type="ECO:0000256" key="2">
    <source>
        <dbReference type="ARBA" id="ARBA00001913"/>
    </source>
</evidence>
<protein>
    <recommendedName>
        <fullName evidence="11">Probable pectate lyase F</fullName>
        <ecNumber evidence="5">4.2.2.2</ecNumber>
    </recommendedName>
</protein>
<dbReference type="AlphaFoldDB" id="A0A135TCY5"/>
<keyword evidence="9 13" id="KW-0456">Lyase</keyword>
<comment type="subcellular location">
    <subcellularLocation>
        <location evidence="3">Secreted</location>
    </subcellularLocation>
</comment>
<feature type="chain" id="PRO_5007803442" description="Probable pectate lyase F" evidence="12">
    <location>
        <begin position="19"/>
        <end position="607"/>
    </location>
</feature>
<dbReference type="Gene3D" id="1.10.630.10">
    <property type="entry name" value="Cytochrome P450"/>
    <property type="match status" value="1"/>
</dbReference>
<dbReference type="EC" id="4.2.2.2" evidence="5"/>
<comment type="catalytic activity">
    <reaction evidence="1">
        <text>Eliminative cleavage of (1-&gt;4)-alpha-D-galacturonan to give oligosaccharides with 4-deoxy-alpha-D-galact-4-enuronosyl groups at their non-reducing ends.</text>
        <dbReference type="EC" id="4.2.2.2"/>
    </reaction>
</comment>
<evidence type="ECO:0000256" key="6">
    <source>
        <dbReference type="ARBA" id="ARBA00022525"/>
    </source>
</evidence>
<dbReference type="Pfam" id="PF03211">
    <property type="entry name" value="Pectate_lyase"/>
    <property type="match status" value="1"/>
</dbReference>
<evidence type="ECO:0000256" key="10">
    <source>
        <dbReference type="ARBA" id="ARBA00025679"/>
    </source>
</evidence>
<evidence type="ECO:0000256" key="8">
    <source>
        <dbReference type="ARBA" id="ARBA00022837"/>
    </source>
</evidence>
<dbReference type="OrthoDB" id="441042at2759"/>
<evidence type="ECO:0000256" key="9">
    <source>
        <dbReference type="ARBA" id="ARBA00023239"/>
    </source>
</evidence>
<evidence type="ECO:0000256" key="4">
    <source>
        <dbReference type="ARBA" id="ARBA00006463"/>
    </source>
</evidence>
<organism evidence="13 14">
    <name type="scientific">Colletotrichum salicis</name>
    <dbReference type="NCBI Taxonomy" id="1209931"/>
    <lineage>
        <taxon>Eukaryota</taxon>
        <taxon>Fungi</taxon>
        <taxon>Dikarya</taxon>
        <taxon>Ascomycota</taxon>
        <taxon>Pezizomycotina</taxon>
        <taxon>Sordariomycetes</taxon>
        <taxon>Hypocreomycetidae</taxon>
        <taxon>Glomerellales</taxon>
        <taxon>Glomerellaceae</taxon>
        <taxon>Colletotrichum</taxon>
        <taxon>Colletotrichum acutatum species complex</taxon>
    </lineage>
</organism>
<name>A0A135TCY5_9PEZI</name>
<comment type="caution">
    <text evidence="13">The sequence shown here is derived from an EMBL/GenBank/DDBJ whole genome shotgun (WGS) entry which is preliminary data.</text>
</comment>
<keyword evidence="14" id="KW-1185">Reference proteome</keyword>
<dbReference type="GO" id="GO:0005506">
    <property type="term" value="F:iron ion binding"/>
    <property type="evidence" value="ECO:0007669"/>
    <property type="project" value="InterPro"/>
</dbReference>
<dbReference type="InterPro" id="IPR011050">
    <property type="entry name" value="Pectin_lyase_fold/virulence"/>
</dbReference>
<evidence type="ECO:0000313" key="13">
    <source>
        <dbReference type="EMBL" id="KXH46041.1"/>
    </source>
</evidence>
<dbReference type="STRING" id="1209931.A0A135TCY5"/>